<evidence type="ECO:0000313" key="3">
    <source>
        <dbReference type="Proteomes" id="UP001377972"/>
    </source>
</evidence>
<proteinExistence type="predicted"/>
<feature type="transmembrane region" description="Helical" evidence="1">
    <location>
        <begin position="12"/>
        <end position="35"/>
    </location>
</feature>
<protein>
    <submittedName>
        <fullName evidence="2">Uncharacterized protein</fullName>
    </submittedName>
</protein>
<dbReference type="Proteomes" id="UP001377972">
    <property type="component" value="Unassembled WGS sequence"/>
</dbReference>
<organism evidence="2 3">
    <name type="scientific">Pseudoalteromonas lipolytica</name>
    <dbReference type="NCBI Taxonomy" id="570156"/>
    <lineage>
        <taxon>Bacteria</taxon>
        <taxon>Pseudomonadati</taxon>
        <taxon>Pseudomonadota</taxon>
        <taxon>Gammaproteobacteria</taxon>
        <taxon>Alteromonadales</taxon>
        <taxon>Pseudoalteromonadaceae</taxon>
        <taxon>Pseudoalteromonas</taxon>
    </lineage>
</organism>
<evidence type="ECO:0000256" key="1">
    <source>
        <dbReference type="SAM" id="Phobius"/>
    </source>
</evidence>
<dbReference type="RefSeq" id="WP_294408200.1">
    <property type="nucleotide sequence ID" value="NZ_JAQPZS010000009.1"/>
</dbReference>
<accession>A0ABU8SVU1</accession>
<gene>
    <name evidence="2" type="ORF">PQI24_10905</name>
</gene>
<evidence type="ECO:0000313" key="2">
    <source>
        <dbReference type="EMBL" id="MEJ6496545.1"/>
    </source>
</evidence>
<reference evidence="2 3" key="1">
    <citation type="submission" date="2023-01" db="EMBL/GenBank/DDBJ databases">
        <title>Trichodesmium-associated heterotrophic epibiont bacteria.</title>
        <authorList>
            <person name="Cleveland C.S."/>
            <person name="Webb E.A."/>
        </authorList>
    </citation>
    <scope>NUCLEOTIDE SEQUENCE [LARGE SCALE GENOMIC DNA]</scope>
    <source>
        <strain evidence="2 3">USCH2</strain>
    </source>
</reference>
<feature type="transmembrane region" description="Helical" evidence="1">
    <location>
        <begin position="55"/>
        <end position="77"/>
    </location>
</feature>
<sequence length="98" mass="10624">MDEELKKQVDVVVGLSRLAGGMLIIIGSILVFFFIQAAQDPNAAIEINGVPTKDFTAKVGSVIFTALFPLFGIFLSFAPNNLLEKWATKIILLISNKA</sequence>
<dbReference type="EMBL" id="JAQPZS010000009">
    <property type="protein sequence ID" value="MEJ6496545.1"/>
    <property type="molecule type" value="Genomic_DNA"/>
</dbReference>
<keyword evidence="1" id="KW-0812">Transmembrane</keyword>
<comment type="caution">
    <text evidence="2">The sequence shown here is derived from an EMBL/GenBank/DDBJ whole genome shotgun (WGS) entry which is preliminary data.</text>
</comment>
<keyword evidence="1" id="KW-1133">Transmembrane helix</keyword>
<keyword evidence="3" id="KW-1185">Reference proteome</keyword>
<keyword evidence="1" id="KW-0472">Membrane</keyword>
<name>A0ABU8SVU1_9GAMM</name>